<accession>K0S9I0</accession>
<name>K0S9I0_THAOC</name>
<sequence>MATTQLLPSLSARLGILQLNNPSSLNALTLEMIRSMTPTLASWQKAGAIRATLMVGSPYERKGKTKPAFCAGGDVKACYHAGLSKDESESQLTADFFREEYQLNYMIAMQPPHIPQVSIWDGVVMGGGVGLSIHGKYRVATENCLFAMPETRIGLFPDVGGTWWIPRIKLYSQWKNKNVLGGVGVYLALTGARLKADDLMYAGIATHYCRSENLEDLRRALVEATSDGDETAAFDDCAASVLMSFHDHSIDIDSSFLSRNRHEIDFAFDGKDSVEEIIDSLESMGDSDFGQSTLKTLRQMSPTSMKVTLEGLKRGALASDIGEALKMEYRMSQAFMQQGSDFYEGIRSVLVDKDGEPKWNPTSLQDVTDESVDRYFKELGDRELNFAESGTPKL</sequence>
<keyword evidence="6" id="KW-1185">Reference proteome</keyword>
<evidence type="ECO:0000256" key="3">
    <source>
        <dbReference type="ARBA" id="ARBA00022801"/>
    </source>
</evidence>
<evidence type="ECO:0000313" key="6">
    <source>
        <dbReference type="Proteomes" id="UP000266841"/>
    </source>
</evidence>
<dbReference type="Pfam" id="PF16113">
    <property type="entry name" value="ECH_2"/>
    <property type="match status" value="1"/>
</dbReference>
<evidence type="ECO:0000259" key="4">
    <source>
        <dbReference type="Pfam" id="PF16113"/>
    </source>
</evidence>
<dbReference type="eggNOG" id="KOG1684">
    <property type="taxonomic scope" value="Eukaryota"/>
</dbReference>
<reference evidence="5 6" key="1">
    <citation type="journal article" date="2012" name="Genome Biol.">
        <title>Genome and low-iron response of an oceanic diatom adapted to chronic iron limitation.</title>
        <authorList>
            <person name="Lommer M."/>
            <person name="Specht M."/>
            <person name="Roy A.S."/>
            <person name="Kraemer L."/>
            <person name="Andreson R."/>
            <person name="Gutowska M.A."/>
            <person name="Wolf J."/>
            <person name="Bergner S.V."/>
            <person name="Schilhabel M.B."/>
            <person name="Klostermeier U.C."/>
            <person name="Beiko R.G."/>
            <person name="Rosenstiel P."/>
            <person name="Hippler M."/>
            <person name="Laroche J."/>
        </authorList>
    </citation>
    <scope>NUCLEOTIDE SEQUENCE [LARGE SCALE GENOMIC DNA]</scope>
    <source>
        <strain evidence="5 6">CCMP1005</strain>
    </source>
</reference>
<dbReference type="PANTHER" id="PTHR43176:SF3">
    <property type="entry name" value="3-HYDROXYISOBUTYRYL-COA HYDROLASE, MITOCHONDRIAL"/>
    <property type="match status" value="1"/>
</dbReference>
<dbReference type="GO" id="GO:0006574">
    <property type="term" value="P:L-valine catabolic process"/>
    <property type="evidence" value="ECO:0007669"/>
    <property type="project" value="TreeGrafter"/>
</dbReference>
<organism evidence="5 6">
    <name type="scientific">Thalassiosira oceanica</name>
    <name type="common">Marine diatom</name>
    <dbReference type="NCBI Taxonomy" id="159749"/>
    <lineage>
        <taxon>Eukaryota</taxon>
        <taxon>Sar</taxon>
        <taxon>Stramenopiles</taxon>
        <taxon>Ochrophyta</taxon>
        <taxon>Bacillariophyta</taxon>
        <taxon>Coscinodiscophyceae</taxon>
        <taxon>Thalassiosirophycidae</taxon>
        <taxon>Thalassiosirales</taxon>
        <taxon>Thalassiosiraceae</taxon>
        <taxon>Thalassiosira</taxon>
    </lineage>
</organism>
<evidence type="ECO:0000313" key="5">
    <source>
        <dbReference type="EMBL" id="EJK57576.1"/>
    </source>
</evidence>
<keyword evidence="3" id="KW-0378">Hydrolase</keyword>
<dbReference type="PANTHER" id="PTHR43176">
    <property type="entry name" value="3-HYDROXYISOBUTYRYL-COA HYDROLASE-RELATED"/>
    <property type="match status" value="1"/>
</dbReference>
<dbReference type="OMA" id="EVFTMEY"/>
<evidence type="ECO:0000256" key="2">
    <source>
        <dbReference type="ARBA" id="ARBA00011915"/>
    </source>
</evidence>
<feature type="domain" description="Enoyl-CoA hydratase/isomerase" evidence="4">
    <location>
        <begin position="15"/>
        <end position="376"/>
    </location>
</feature>
<dbReference type="NCBIfam" id="NF004127">
    <property type="entry name" value="PRK05617.1"/>
    <property type="match status" value="1"/>
</dbReference>
<dbReference type="InterPro" id="IPR029045">
    <property type="entry name" value="ClpP/crotonase-like_dom_sf"/>
</dbReference>
<dbReference type="EC" id="3.1.2.4" evidence="2"/>
<dbReference type="Gene3D" id="3.90.226.10">
    <property type="entry name" value="2-enoyl-CoA Hydratase, Chain A, domain 1"/>
    <property type="match status" value="1"/>
</dbReference>
<protein>
    <recommendedName>
        <fullName evidence="2">3-hydroxyisobutyryl-CoA hydrolase</fullName>
        <ecNumber evidence="2">3.1.2.4</ecNumber>
    </recommendedName>
</protein>
<dbReference type="EMBL" id="AGNL01027825">
    <property type="protein sequence ID" value="EJK57576.1"/>
    <property type="molecule type" value="Genomic_DNA"/>
</dbReference>
<dbReference type="Proteomes" id="UP000266841">
    <property type="component" value="Unassembled WGS sequence"/>
</dbReference>
<dbReference type="InterPro" id="IPR032259">
    <property type="entry name" value="HIBYL-CoA-H"/>
</dbReference>
<dbReference type="GO" id="GO:0003860">
    <property type="term" value="F:3-hydroxyisobutyryl-CoA hydrolase activity"/>
    <property type="evidence" value="ECO:0007669"/>
    <property type="project" value="UniProtKB-EC"/>
</dbReference>
<evidence type="ECO:0000256" key="1">
    <source>
        <dbReference type="ARBA" id="ARBA00001709"/>
    </source>
</evidence>
<gene>
    <name evidence="5" type="ORF">THAOC_22368</name>
</gene>
<comment type="catalytic activity">
    <reaction evidence="1">
        <text>3-hydroxy-2-methylpropanoyl-CoA + H2O = 3-hydroxy-2-methylpropanoate + CoA + H(+)</text>
        <dbReference type="Rhea" id="RHEA:20888"/>
        <dbReference type="ChEBI" id="CHEBI:11805"/>
        <dbReference type="ChEBI" id="CHEBI:15377"/>
        <dbReference type="ChEBI" id="CHEBI:15378"/>
        <dbReference type="ChEBI" id="CHEBI:57287"/>
        <dbReference type="ChEBI" id="CHEBI:57340"/>
        <dbReference type="EC" id="3.1.2.4"/>
    </reaction>
</comment>
<dbReference type="InterPro" id="IPR045004">
    <property type="entry name" value="ECH_dom"/>
</dbReference>
<comment type="caution">
    <text evidence="5">The sequence shown here is derived from an EMBL/GenBank/DDBJ whole genome shotgun (WGS) entry which is preliminary data.</text>
</comment>
<dbReference type="OrthoDB" id="1737613at2759"/>
<dbReference type="AlphaFoldDB" id="K0S9I0"/>
<proteinExistence type="predicted"/>
<dbReference type="SUPFAM" id="SSF52096">
    <property type="entry name" value="ClpP/crotonase"/>
    <property type="match status" value="1"/>
</dbReference>
<dbReference type="CDD" id="cd06558">
    <property type="entry name" value="crotonase-like"/>
    <property type="match status" value="1"/>
</dbReference>